<dbReference type="Pfam" id="PF00270">
    <property type="entry name" value="DEAD"/>
    <property type="match status" value="1"/>
</dbReference>
<dbReference type="InterPro" id="IPR001650">
    <property type="entry name" value="Helicase_C-like"/>
</dbReference>
<feature type="domain" description="Helicase ATP-binding" evidence="13">
    <location>
        <begin position="104"/>
        <end position="275"/>
    </location>
</feature>
<dbReference type="PROSITE" id="PS51192">
    <property type="entry name" value="HELICASE_ATP_BIND_1"/>
    <property type="match status" value="1"/>
</dbReference>
<dbReference type="InterPro" id="IPR011335">
    <property type="entry name" value="Restrct_endonuc-II-like"/>
</dbReference>
<dbReference type="InterPro" id="IPR010994">
    <property type="entry name" value="RuvA_2-like"/>
</dbReference>
<dbReference type="GO" id="GO:0035825">
    <property type="term" value="P:homologous recombination"/>
    <property type="evidence" value="ECO:0007669"/>
    <property type="project" value="UniProtKB-ARBA"/>
</dbReference>
<dbReference type="Gene3D" id="1.20.1320.20">
    <property type="entry name" value="hef helicase domain"/>
    <property type="match status" value="1"/>
</dbReference>
<keyword evidence="6" id="KW-0347">Helicase</keyword>
<dbReference type="SUPFAM" id="SSF47781">
    <property type="entry name" value="RuvA domain 2-like"/>
    <property type="match status" value="1"/>
</dbReference>
<feature type="region of interest" description="Disordered" evidence="12">
    <location>
        <begin position="12"/>
        <end position="36"/>
    </location>
</feature>
<dbReference type="PROSITE" id="PS51194">
    <property type="entry name" value="HELICASE_CTER"/>
    <property type="match status" value="1"/>
</dbReference>
<organism evidence="15 16">
    <name type="scientific">Bos mutus</name>
    <name type="common">wild yak</name>
    <dbReference type="NCBI Taxonomy" id="72004"/>
    <lineage>
        <taxon>Eukaryota</taxon>
        <taxon>Metazoa</taxon>
        <taxon>Chordata</taxon>
        <taxon>Craniata</taxon>
        <taxon>Vertebrata</taxon>
        <taxon>Euteleostomi</taxon>
        <taxon>Mammalia</taxon>
        <taxon>Eutheria</taxon>
        <taxon>Laurasiatheria</taxon>
        <taxon>Artiodactyla</taxon>
        <taxon>Ruminantia</taxon>
        <taxon>Pecora</taxon>
        <taxon>Bovidae</taxon>
        <taxon>Bovinae</taxon>
        <taxon>Bos</taxon>
    </lineage>
</organism>
<evidence type="ECO:0000259" key="14">
    <source>
        <dbReference type="PROSITE" id="PS51194"/>
    </source>
</evidence>
<dbReference type="CDD" id="cd20077">
    <property type="entry name" value="XPF_nuclease_FANCM"/>
    <property type="match status" value="1"/>
</dbReference>
<feature type="compositionally biased region" description="Polar residues" evidence="12">
    <location>
        <begin position="1502"/>
        <end position="1513"/>
    </location>
</feature>
<dbReference type="PANTHER" id="PTHR14025">
    <property type="entry name" value="FANCONI ANEMIA GROUP M FANCM FAMILY MEMBER"/>
    <property type="match status" value="1"/>
</dbReference>
<dbReference type="Pfam" id="PF00271">
    <property type="entry name" value="Helicase_C"/>
    <property type="match status" value="1"/>
</dbReference>
<evidence type="ECO:0000313" key="15">
    <source>
        <dbReference type="EMBL" id="MXQ86047.1"/>
    </source>
</evidence>
<dbReference type="EMBL" id="VBQZ03000029">
    <property type="protein sequence ID" value="MXQ86047.1"/>
    <property type="molecule type" value="Genomic_DNA"/>
</dbReference>
<dbReference type="GO" id="GO:0000400">
    <property type="term" value="F:four-way junction DNA binding"/>
    <property type="evidence" value="ECO:0007669"/>
    <property type="project" value="TreeGrafter"/>
</dbReference>
<dbReference type="SUPFAM" id="SSF52540">
    <property type="entry name" value="P-loop containing nucleoside triphosphate hydrolases"/>
    <property type="match status" value="2"/>
</dbReference>
<evidence type="ECO:0000256" key="1">
    <source>
        <dbReference type="ARBA" id="ARBA00004123"/>
    </source>
</evidence>
<evidence type="ECO:0000256" key="5">
    <source>
        <dbReference type="ARBA" id="ARBA00022801"/>
    </source>
</evidence>
<dbReference type="FunFam" id="1.20.1320.20:FF:000001">
    <property type="entry name" value="Fanconi anemia, complementation group M"/>
    <property type="match status" value="1"/>
</dbReference>
<gene>
    <name evidence="15" type="ORF">E5288_WYG010222</name>
</gene>
<feature type="compositionally biased region" description="Basic and acidic residues" evidence="12">
    <location>
        <begin position="1238"/>
        <end position="1252"/>
    </location>
</feature>
<dbReference type="InterPro" id="IPR027417">
    <property type="entry name" value="P-loop_NTPase"/>
</dbReference>
<dbReference type="FunFam" id="3.40.50.10130:FF:000004">
    <property type="entry name" value="Fanconi anemia, complementation group M"/>
    <property type="match status" value="1"/>
</dbReference>
<reference evidence="15" key="1">
    <citation type="submission" date="2019-10" db="EMBL/GenBank/DDBJ databases">
        <title>The sequence and de novo assembly of the wild yak genome.</title>
        <authorList>
            <person name="Liu Y."/>
        </authorList>
    </citation>
    <scope>NUCLEOTIDE SEQUENCE [LARGE SCALE GENOMIC DNA]</scope>
    <source>
        <strain evidence="15">WY2019</strain>
    </source>
</reference>
<dbReference type="InterPro" id="IPR014001">
    <property type="entry name" value="Helicase_ATP-bd"/>
</dbReference>
<keyword evidence="3" id="KW-0547">Nucleotide-binding</keyword>
<dbReference type="GO" id="GO:0009378">
    <property type="term" value="F:four-way junction helicase activity"/>
    <property type="evidence" value="ECO:0007669"/>
    <property type="project" value="TreeGrafter"/>
</dbReference>
<keyword evidence="5" id="KW-0378">Hydrolase</keyword>
<dbReference type="SUPFAM" id="SSF52980">
    <property type="entry name" value="Restriction endonuclease-like"/>
    <property type="match status" value="1"/>
</dbReference>
<feature type="region of interest" description="Disordered" evidence="12">
    <location>
        <begin position="1169"/>
        <end position="1263"/>
    </location>
</feature>
<proteinExistence type="inferred from homology"/>
<comment type="caution">
    <text evidence="15">The sequence shown here is derived from an EMBL/GenBank/DDBJ whole genome shotgun (WGS) entry which is preliminary data.</text>
</comment>
<dbReference type="Gene3D" id="3.40.50.10130">
    <property type="match status" value="1"/>
</dbReference>
<dbReference type="Proteomes" id="UP000322234">
    <property type="component" value="Unassembled WGS sequence"/>
</dbReference>
<feature type="compositionally biased region" description="Basic residues" evidence="12">
    <location>
        <begin position="1253"/>
        <end position="1263"/>
    </location>
</feature>
<dbReference type="FunFam" id="3.40.50.300:FF:000861">
    <property type="entry name" value="Fanconi anemia, complementation group M"/>
    <property type="match status" value="1"/>
</dbReference>
<dbReference type="GO" id="GO:0043138">
    <property type="term" value="F:3'-5' DNA helicase activity"/>
    <property type="evidence" value="ECO:0007669"/>
    <property type="project" value="InterPro"/>
</dbReference>
<feature type="compositionally biased region" description="Basic and acidic residues" evidence="12">
    <location>
        <begin position="625"/>
        <end position="643"/>
    </location>
</feature>
<dbReference type="GO" id="GO:0005524">
    <property type="term" value="F:ATP binding"/>
    <property type="evidence" value="ECO:0007669"/>
    <property type="project" value="UniProtKB-KW"/>
</dbReference>
<feature type="region of interest" description="Disordered" evidence="12">
    <location>
        <begin position="623"/>
        <end position="657"/>
    </location>
</feature>
<evidence type="ECO:0000256" key="3">
    <source>
        <dbReference type="ARBA" id="ARBA00022741"/>
    </source>
</evidence>
<keyword evidence="9" id="KW-0539">Nucleus</keyword>
<dbReference type="SMART" id="SM00490">
    <property type="entry name" value="HELICc"/>
    <property type="match status" value="1"/>
</dbReference>
<dbReference type="Pfam" id="PF02732">
    <property type="entry name" value="ERCC4"/>
    <property type="match status" value="1"/>
</dbReference>
<dbReference type="InterPro" id="IPR006166">
    <property type="entry name" value="ERCC4_domain"/>
</dbReference>
<feature type="compositionally biased region" description="Polar residues" evidence="12">
    <location>
        <begin position="1453"/>
        <end position="1468"/>
    </location>
</feature>
<dbReference type="InterPro" id="IPR039686">
    <property type="entry name" value="FANCM/Mph1-like_ID"/>
</dbReference>
<accession>A0A6B0RB92</accession>
<evidence type="ECO:0000313" key="16">
    <source>
        <dbReference type="Proteomes" id="UP000322234"/>
    </source>
</evidence>
<keyword evidence="16" id="KW-1185">Reference proteome</keyword>
<evidence type="ECO:0000256" key="7">
    <source>
        <dbReference type="ARBA" id="ARBA00022840"/>
    </source>
</evidence>
<dbReference type="Gene3D" id="1.10.150.20">
    <property type="entry name" value="5' to 3' exonuclease, C-terminal subdomain"/>
    <property type="match status" value="1"/>
</dbReference>
<dbReference type="GO" id="GO:0036297">
    <property type="term" value="P:interstrand cross-link repair"/>
    <property type="evidence" value="ECO:0007669"/>
    <property type="project" value="TreeGrafter"/>
</dbReference>
<protein>
    <recommendedName>
        <fullName evidence="11">ATP-dependent RNA helicase FANCM</fullName>
    </recommendedName>
</protein>
<dbReference type="InterPro" id="IPR047418">
    <property type="entry name" value="XPF_nuclease_FANCM"/>
</dbReference>
<keyword evidence="4" id="KW-0227">DNA damage</keyword>
<feature type="compositionally biased region" description="Basic and acidic residues" evidence="12">
    <location>
        <begin position="1172"/>
        <end position="1182"/>
    </location>
</feature>
<evidence type="ECO:0000256" key="6">
    <source>
        <dbReference type="ARBA" id="ARBA00022806"/>
    </source>
</evidence>
<evidence type="ECO:0000256" key="2">
    <source>
        <dbReference type="ARBA" id="ARBA00009889"/>
    </source>
</evidence>
<dbReference type="GO" id="GO:0045003">
    <property type="term" value="P:double-strand break repair via synthesis-dependent strand annealing"/>
    <property type="evidence" value="ECO:0007669"/>
    <property type="project" value="TreeGrafter"/>
</dbReference>
<dbReference type="SMART" id="SM00891">
    <property type="entry name" value="ERCC4"/>
    <property type="match status" value="1"/>
</dbReference>
<dbReference type="SMART" id="SM00487">
    <property type="entry name" value="DEXDc"/>
    <property type="match status" value="1"/>
</dbReference>
<dbReference type="CDD" id="cd18033">
    <property type="entry name" value="DEXDc_FANCM"/>
    <property type="match status" value="1"/>
</dbReference>
<keyword evidence="8" id="KW-0234">DNA repair</keyword>
<feature type="compositionally biased region" description="Acidic residues" evidence="12">
    <location>
        <begin position="1284"/>
        <end position="1304"/>
    </location>
</feature>
<evidence type="ECO:0000256" key="12">
    <source>
        <dbReference type="SAM" id="MobiDB-lite"/>
    </source>
</evidence>
<evidence type="ECO:0000256" key="4">
    <source>
        <dbReference type="ARBA" id="ARBA00022763"/>
    </source>
</evidence>
<comment type="subcellular location">
    <subcellularLocation>
        <location evidence="1">Nucleus</location>
    </subcellularLocation>
</comment>
<dbReference type="InterPro" id="IPR044749">
    <property type="entry name" value="FANCM_DEXDc"/>
</dbReference>
<keyword evidence="7" id="KW-0067">ATP-binding</keyword>
<sequence length="1810" mass="203096">MSGRQRTLFQTWGSKVSRSTGAPTCNSGTERPQSTGISRARFPAVAEAAGAAEVEPESDDDVLLVAVYEAERQLNLENGGFCTSAGALWIYPTNCPVRDYQLHIARTALFCNTLVCLPTGLGKTFIAAVVMYNFYRWFPSGKVVFMAPTKPLVTQQIEACYRVMGISQSHMAEMTGSTQAFTRKEIWSSKRVLFLTPQVMVNDLSRGACPAAEIKCLVIDEAHKALGNYAYCQVILLKIFYIKYTNHFRVLALSATPGSDIKAVQQVITNLLIGQIELRSEDSPDILPYSHERRVEKLVVPLGEELEAIQKAYIQILEAFASSLIQRNVLMRKDIPNLTKYQIILARDQFRKNPSPNIVGIQQGIIEGEFAICISLYHGYELLQQMGMRSLYFFLCGIMDGTKGMTRAKNELSRNADFMKLYDHLDSMFSHTRSTSTSGVSAIQKGGKDKKFCYSHPKLKKLEEVVVEHFKSWNVKQFRSGGYNTLVSTCVGEEGLDIGEVDLIICFDAQKSPIRLIQRMGRTGRKRQGRIVVILAEGREERGECSYESEIKSYLRMEDVSSASSALRNEYNSFADGTFTNNRKSSFANINHRKSVSMTESDEECTEIFKQIPIKSTKIPSLKKKASENLKKDQSKKENKDVVMEPLDTDDSPTTEHILQVDPRNGERVSDTGEVTATCAVSENGGNPSCGLLTDCQFTIKSTGSFTGSFFDSGYNSYSDEKSFSASLFLSFEGKLDIAKTDDQFFHCHSLTKEVLANVERFLSHSPPPLSGLSDLENEISEGSALENLVFLPYSECLQNDKSTNLMACSAVNSQQNLKFITHPSEKTCIYGTTNDKISDEPSFCDSDKVHKDSKNEHLVSSNQIQINISPSKDFAEEKNHDVDNSDLPILHTAQDESLLLFEDVNTEFNDVSPPPLNSKCESLGISDRTAVSEMAPVSQFFISDELLLENDSEPQDQIVCDTNSWKSHEGLRGRHEGKLNNDENSFDCSKDLFSVTFDLGFCSTGSEDEVVDHASDTNNEILDDLPGRRLDIKQINSTNCVSNQAVMSGAHVDNSTSVTTTHPSSEDKQTPAFSCFSMNATKSKEFMSPSYSQFLLPVGEKVMSTPLSESNILNSFSKKRMEMAKKSGSNMGKVNLHSFKETLNSTFGDSGLSTGKYKSKKQISLHQACHSTEDEQLSTHESEDDEIFRRKSKKTKGNVLESPENQKNSEVDSPLQVVKKRRVPPNRLDLSSSDESDNFHKRDPQSEDFKDHKRNAKRSIKVRKRQNHLKLVARKFLDEEAELSQEDAEYVSSDENDESEGEQDSSLLDFLNDETQLSQAINDSEMRAIYMKSVRSPLMSSRYKMAHKKHNINIFSQIPEQDETYLEDSFCVDEEESCESQSSEEVCVDFNLITEDCDTNESKKYKTRRAVKLKQMKMRQNCARSKNKLSRIILLDDSSEEEKDVKDKQESRTVVNPSTVPPGSSLQSRDHSHPVGNQLLHQRQQTPPNLKVPDSDVSDFKPQSHTNTESASSLFTAVGAQEDCRKFPVQLKGVRALQDSGTCVPCCSNSRPRLADTHASLRLPQEGHRTCILVDSREIVSGSEVVSSLRAIHGLQVEVCPLNGCDYIVSNRMVVERRSQSEMLNSINKNKLIDQIQYLQSMFERICVIVEKDREKTGDTSRMFRRTKSYDSLLATLIGAGIRILFSSCQEETADLLKELSLVEQRKNVGIHVPTVVNSNICETLQFYLSIPNVSYITALNMCHQFSSVKKMTNSTPQEISMYAQVTHQKAEEIYRYIHYIFDTQMLPADLNQGCTYQPYGLSIYLVCL</sequence>
<feature type="domain" description="Helicase C-terminal" evidence="14">
    <location>
        <begin position="417"/>
        <end position="571"/>
    </location>
</feature>
<evidence type="ECO:0000259" key="13">
    <source>
        <dbReference type="PROSITE" id="PS51192"/>
    </source>
</evidence>
<evidence type="ECO:0000256" key="8">
    <source>
        <dbReference type="ARBA" id="ARBA00023204"/>
    </source>
</evidence>
<evidence type="ECO:0000256" key="10">
    <source>
        <dbReference type="ARBA" id="ARBA00058282"/>
    </source>
</evidence>
<comment type="similarity">
    <text evidence="2">Belongs to the DEAD box helicase family. DEAH subfamily. FANCM sub-subfamily.</text>
</comment>
<comment type="function">
    <text evidence="10">DNA-dependent ATPase component of the Fanconi anemia (FA) core complex. Required for the normal activation of the FA pathway, leading to monoubiquitination of the FANCI-FANCD2 complex in response to DNA damage, cellular resistance to DNA cross-linking drugs, and prevention of chromosomal breakage. In complex with CENPS and CENPX, binds double-stranded DNA (dsDNA), fork-structured DNA (fsDNA) and Holliday junction substrates. Its ATP-dependent DNA branch migration activity can process branched DNA structures such as a movable replication fork. This activity is strongly stimulated in the presence of CENPS and CENPX. In complex with FAAP24, efficiently binds to single-strand DNA (ssDNA), splayed-arm DNA, and 3'-flap substrates. In vitro, on its own, strongly binds ssDNA oligomers and weakly fsDNA, but does not bind to dsDNA.</text>
</comment>
<dbReference type="GO" id="GO:0016787">
    <property type="term" value="F:hydrolase activity"/>
    <property type="evidence" value="ECO:0007669"/>
    <property type="project" value="UniProtKB-KW"/>
</dbReference>
<feature type="compositionally biased region" description="Polar residues" evidence="12">
    <location>
        <begin position="1480"/>
        <end position="1489"/>
    </location>
</feature>
<name>A0A6B0RB92_9CETA</name>
<dbReference type="Gene3D" id="3.40.50.300">
    <property type="entry name" value="P-loop containing nucleotide triphosphate hydrolases"/>
    <property type="match status" value="2"/>
</dbReference>
<dbReference type="CDD" id="cd12091">
    <property type="entry name" value="FANCM_ID"/>
    <property type="match status" value="1"/>
</dbReference>
<dbReference type="InterPro" id="IPR011545">
    <property type="entry name" value="DEAD/DEAH_box_helicase_dom"/>
</dbReference>
<evidence type="ECO:0000256" key="9">
    <source>
        <dbReference type="ARBA" id="ARBA00023242"/>
    </source>
</evidence>
<dbReference type="PANTHER" id="PTHR14025:SF20">
    <property type="entry name" value="FANCONI ANEMIA GROUP M PROTEIN"/>
    <property type="match status" value="1"/>
</dbReference>
<feature type="region of interest" description="Disordered" evidence="12">
    <location>
        <begin position="1439"/>
        <end position="1513"/>
    </location>
</feature>
<dbReference type="GO" id="GO:0004518">
    <property type="term" value="F:nuclease activity"/>
    <property type="evidence" value="ECO:0007669"/>
    <property type="project" value="InterPro"/>
</dbReference>
<dbReference type="GO" id="GO:0005634">
    <property type="term" value="C:nucleus"/>
    <property type="evidence" value="ECO:0007669"/>
    <property type="project" value="UniProtKB-SubCell"/>
</dbReference>
<feature type="region of interest" description="Disordered" evidence="12">
    <location>
        <begin position="1284"/>
        <end position="1306"/>
    </location>
</feature>
<evidence type="ECO:0000256" key="11">
    <source>
        <dbReference type="ARBA" id="ARBA00083245"/>
    </source>
</evidence>